<dbReference type="AlphaFoldDB" id="A0A6J2XCN3"/>
<sequence>MLCLKSMKPNTLASPAKDVQQLSTCLKECLNISTTPSDYVTADESVSTNKEISNGNFLKELERIINEPCSKESSYNTAHDHVTTSNSLTEELHNTNTDLECFQDATSNLDKIQLTLVENTISPENDSNLDTSTVSISSGDPNDSIIVLSDDSITDVPLDIKQERYERNSALSCGSYREHSSFEDNGIDHTKSLYDENEDSEAFQSEDNIGSSGKETNNLLSNIHLSTYTSASNKNNYNWNELSKISEKERYERNTSLSRGSYREHSSSEDNGIDHTNSLYEENEDSEALESADNIGCSVKETNLLSNIHLLPYTPSRNKNNYNWNVLSKISEKTEQPTFASMHPLQDCSLSGLQEISYSESSQGSNDYSNLPNKTSSDEGCESSQHLNDFEIPEINLDQFNDSTNFDDTMEDINRFLAEALEKDKEKERCKEFLSAEKITKIPKLQLSGAKTVTKYKHSAEDFKKISPAAKKPLFSSAGVKPKPKDLFKEPTKPIKKALTPIKSKNMFLNVVSPVSVYINNTPKYSPVVKNRTTVKKNYEIGTPGSARKENVPIKVCSINDEIPPVIYKPSSYVKMTEEKGVNLPDSIKKLIKVTTLTKHAEKIIQDPNQSIERRLLEDDLSVDSTNHDISVVIQKQAFKIKK</sequence>
<keyword evidence="2" id="KW-1185">Reference proteome</keyword>
<organism evidence="2 3">
    <name type="scientific">Sitophilus oryzae</name>
    <name type="common">Rice weevil</name>
    <name type="synonym">Curculio oryzae</name>
    <dbReference type="NCBI Taxonomy" id="7048"/>
    <lineage>
        <taxon>Eukaryota</taxon>
        <taxon>Metazoa</taxon>
        <taxon>Ecdysozoa</taxon>
        <taxon>Arthropoda</taxon>
        <taxon>Hexapoda</taxon>
        <taxon>Insecta</taxon>
        <taxon>Pterygota</taxon>
        <taxon>Neoptera</taxon>
        <taxon>Endopterygota</taxon>
        <taxon>Coleoptera</taxon>
        <taxon>Polyphaga</taxon>
        <taxon>Cucujiformia</taxon>
        <taxon>Curculionidae</taxon>
        <taxon>Dryophthorinae</taxon>
        <taxon>Sitophilus</taxon>
    </lineage>
</organism>
<feature type="region of interest" description="Disordered" evidence="1">
    <location>
        <begin position="250"/>
        <end position="289"/>
    </location>
</feature>
<dbReference type="OrthoDB" id="69711at2759"/>
<dbReference type="GeneID" id="115876773"/>
<proteinExistence type="predicted"/>
<dbReference type="Proteomes" id="UP000504635">
    <property type="component" value="Unplaced"/>
</dbReference>
<reference evidence="3" key="1">
    <citation type="submission" date="2025-08" db="UniProtKB">
        <authorList>
            <consortium name="RefSeq"/>
        </authorList>
    </citation>
    <scope>IDENTIFICATION</scope>
    <source>
        <tissue evidence="3">Gonads</tissue>
    </source>
</reference>
<evidence type="ECO:0000313" key="3">
    <source>
        <dbReference type="RefSeq" id="XP_030748554.1"/>
    </source>
</evidence>
<evidence type="ECO:0000256" key="1">
    <source>
        <dbReference type="SAM" id="MobiDB-lite"/>
    </source>
</evidence>
<dbReference type="RefSeq" id="XP_030748554.1">
    <property type="nucleotide sequence ID" value="XM_030892694.1"/>
</dbReference>
<protein>
    <submittedName>
        <fullName evidence="3">Uncharacterized protein LOC115876773 isoform X2</fullName>
    </submittedName>
</protein>
<accession>A0A6J2XCN3</accession>
<gene>
    <name evidence="3" type="primary">LOC115876773</name>
</gene>
<name>A0A6J2XCN3_SITOR</name>
<feature type="compositionally biased region" description="Polar residues" evidence="1">
    <location>
        <begin position="359"/>
        <end position="375"/>
    </location>
</feature>
<feature type="region of interest" description="Disordered" evidence="1">
    <location>
        <begin position="359"/>
        <end position="385"/>
    </location>
</feature>
<evidence type="ECO:0000313" key="2">
    <source>
        <dbReference type="Proteomes" id="UP000504635"/>
    </source>
</evidence>